<dbReference type="SUPFAM" id="SSF53335">
    <property type="entry name" value="S-adenosyl-L-methionine-dependent methyltransferases"/>
    <property type="match status" value="1"/>
</dbReference>
<dbReference type="InterPro" id="IPR003356">
    <property type="entry name" value="DNA_methylase_A-5"/>
</dbReference>
<dbReference type="InterPro" id="IPR048375">
    <property type="entry name" value="YtxK-like_N"/>
</dbReference>
<name>A0A511DQT9_LENKE</name>
<dbReference type="GO" id="GO:0008170">
    <property type="term" value="F:N-methyltransferase activity"/>
    <property type="evidence" value="ECO:0007669"/>
    <property type="project" value="InterPro"/>
</dbReference>
<organism evidence="3 4">
    <name type="scientific">Lentilactobacillus kefiri</name>
    <name type="common">Lactobacillus kefiri</name>
    <dbReference type="NCBI Taxonomy" id="33962"/>
    <lineage>
        <taxon>Bacteria</taxon>
        <taxon>Bacillati</taxon>
        <taxon>Bacillota</taxon>
        <taxon>Bacilli</taxon>
        <taxon>Lactobacillales</taxon>
        <taxon>Lactobacillaceae</taxon>
        <taxon>Lentilactobacillus</taxon>
    </lineage>
</organism>
<evidence type="ECO:0000259" key="2">
    <source>
        <dbReference type="Pfam" id="PF21106"/>
    </source>
</evidence>
<accession>A0A511DQT9</accession>
<feature type="domain" description="DNA methylase adenine-specific" evidence="1">
    <location>
        <begin position="109"/>
        <end position="306"/>
    </location>
</feature>
<proteinExistence type="predicted"/>
<feature type="domain" description="YtxK-like N-terminal helical" evidence="2">
    <location>
        <begin position="18"/>
        <end position="96"/>
    </location>
</feature>
<evidence type="ECO:0000259" key="1">
    <source>
        <dbReference type="Pfam" id="PF02384"/>
    </source>
</evidence>
<dbReference type="GO" id="GO:0032259">
    <property type="term" value="P:methylation"/>
    <property type="evidence" value="ECO:0007669"/>
    <property type="project" value="UniProtKB-KW"/>
</dbReference>
<dbReference type="InterPro" id="IPR016843">
    <property type="entry name" value="S-AdoMet-dep_Ade-MeTrfase_prd"/>
</dbReference>
<evidence type="ECO:0000313" key="3">
    <source>
        <dbReference type="EMBL" id="GEL27211.1"/>
    </source>
</evidence>
<keyword evidence="3" id="KW-0489">Methyltransferase</keyword>
<dbReference type="InterPro" id="IPR052933">
    <property type="entry name" value="DNA_Protect_Modify"/>
</dbReference>
<keyword evidence="3" id="KW-0808">Transferase</keyword>
<dbReference type="EMBL" id="BJVK01000001">
    <property type="protein sequence ID" value="GEL27211.1"/>
    <property type="molecule type" value="Genomic_DNA"/>
</dbReference>
<sequence length="344" mass="38500">MFNYWIKELRVLAEGKIEQLFSILDSSSELIQKAEDQSYLDSLIDTLSFMQSDDNDFEGLTSADAKKLTNIYADFDADQYTAETIRKGIQMAFLKAIRIDKIQANYQITPDTIANVIGYIISGIFHSKKELTILDPAMGTANLLTAIYHQLETSIGVTPTISGIENDDAMFELAADSVELQKIHAELFHEDAIQNVLAPVVDAVVSDLPIGYYPIDANAKGFETHSESGHSYVHHLLIEFGMKHVKKGGFGFFLVPSELFQTTEAKQLLKWMQGKVYLQGLLNLPKELFQNSAAQKAILILQNSGNGAKQVDPVMLGEFPSFKDQQAFTKFLTEIDDWEQEDLL</sequence>
<dbReference type="Proteomes" id="UP000321893">
    <property type="component" value="Unassembled WGS sequence"/>
</dbReference>
<dbReference type="Gene3D" id="3.40.50.150">
    <property type="entry name" value="Vaccinia Virus protein VP39"/>
    <property type="match status" value="1"/>
</dbReference>
<dbReference type="PIRSF" id="PIRSF026567">
    <property type="entry name" value="Adenine_mtase_bact_prd"/>
    <property type="match status" value="1"/>
</dbReference>
<dbReference type="Gene3D" id="1.10.150.470">
    <property type="match status" value="1"/>
</dbReference>
<reference evidence="3" key="1">
    <citation type="submission" date="2019-07" db="EMBL/GenBank/DDBJ databases">
        <title>Whole genome shotgun sequence of Lactobacillus kefiri NBRC 15888.</title>
        <authorList>
            <person name="Hosoyama A."/>
            <person name="Uohara A."/>
            <person name="Ohji S."/>
            <person name="Ichikawa N."/>
        </authorList>
    </citation>
    <scope>NUCLEOTIDE SEQUENCE [LARGE SCALE GENOMIC DNA]</scope>
    <source>
        <strain evidence="3">NBRC 15888</strain>
    </source>
</reference>
<dbReference type="AlphaFoldDB" id="A0A511DQT9"/>
<comment type="caution">
    <text evidence="3">The sequence shown here is derived from an EMBL/GenBank/DDBJ whole genome shotgun (WGS) entry which is preliminary data.</text>
</comment>
<protein>
    <submittedName>
        <fullName evidence="3">DNA methyltransferase</fullName>
    </submittedName>
</protein>
<evidence type="ECO:0000313" key="4">
    <source>
        <dbReference type="Proteomes" id="UP000321893"/>
    </source>
</evidence>
<dbReference type="Pfam" id="PF21106">
    <property type="entry name" value="YtxK_like"/>
    <property type="match status" value="1"/>
</dbReference>
<dbReference type="GO" id="GO:0003677">
    <property type="term" value="F:DNA binding"/>
    <property type="evidence" value="ECO:0007669"/>
    <property type="project" value="InterPro"/>
</dbReference>
<dbReference type="STRING" id="1423764.FC95_GL001881"/>
<dbReference type="Pfam" id="PF02384">
    <property type="entry name" value="N6_Mtase"/>
    <property type="match status" value="1"/>
</dbReference>
<keyword evidence="4" id="KW-1185">Reference proteome</keyword>
<gene>
    <name evidence="3" type="ORF">LKE01_00310</name>
</gene>
<dbReference type="InterPro" id="IPR029063">
    <property type="entry name" value="SAM-dependent_MTases_sf"/>
</dbReference>
<dbReference type="PANTHER" id="PTHR41313">
    <property type="entry name" value="ADENINE-SPECIFIC METHYLTRANSFERASE"/>
    <property type="match status" value="1"/>
</dbReference>
<dbReference type="PANTHER" id="PTHR41313:SF1">
    <property type="entry name" value="DNA METHYLASE ADENINE-SPECIFIC DOMAIN-CONTAINING PROTEIN"/>
    <property type="match status" value="1"/>
</dbReference>